<evidence type="ECO:0000256" key="1">
    <source>
        <dbReference type="ARBA" id="ARBA00005251"/>
    </source>
</evidence>
<feature type="repeat" description="ANK" evidence="4">
    <location>
        <begin position="244"/>
        <end position="276"/>
    </location>
</feature>
<evidence type="ECO:0000256" key="4">
    <source>
        <dbReference type="PROSITE-ProRule" id="PRU00023"/>
    </source>
</evidence>
<dbReference type="SMART" id="SM00248">
    <property type="entry name" value="ANK"/>
    <property type="match status" value="2"/>
</dbReference>
<evidence type="ECO:0008006" key="9">
    <source>
        <dbReference type="Google" id="ProtNLM"/>
    </source>
</evidence>
<comment type="caution">
    <text evidence="7">The sequence shown here is derived from an EMBL/GenBank/DDBJ whole genome shotgun (WGS) entry which is preliminary data.</text>
</comment>
<dbReference type="Gene3D" id="3.30.230.10">
    <property type="match status" value="1"/>
</dbReference>
<feature type="repeat" description="ANK" evidence="4">
    <location>
        <begin position="211"/>
        <end position="243"/>
    </location>
</feature>
<organism evidence="7 8">
    <name type="scientific">Effrenium voratum</name>
    <dbReference type="NCBI Taxonomy" id="2562239"/>
    <lineage>
        <taxon>Eukaryota</taxon>
        <taxon>Sar</taxon>
        <taxon>Alveolata</taxon>
        <taxon>Dinophyceae</taxon>
        <taxon>Suessiales</taxon>
        <taxon>Symbiodiniaceae</taxon>
        <taxon>Effrenium</taxon>
    </lineage>
</organism>
<feature type="region of interest" description="Disordered" evidence="6">
    <location>
        <begin position="314"/>
        <end position="337"/>
    </location>
</feature>
<dbReference type="PANTHER" id="PTHR21569">
    <property type="entry name" value="RIBOSOMAL PROTEIN S9"/>
    <property type="match status" value="1"/>
</dbReference>
<keyword evidence="8" id="KW-1185">Reference proteome</keyword>
<dbReference type="InterPro" id="IPR020568">
    <property type="entry name" value="Ribosomal_Su5_D2-typ_SF"/>
</dbReference>
<dbReference type="GO" id="GO:0022627">
    <property type="term" value="C:cytosolic small ribosomal subunit"/>
    <property type="evidence" value="ECO:0007669"/>
    <property type="project" value="TreeGrafter"/>
</dbReference>
<dbReference type="InterPro" id="IPR036770">
    <property type="entry name" value="Ankyrin_rpt-contain_sf"/>
</dbReference>
<dbReference type="InterPro" id="IPR014721">
    <property type="entry name" value="Ribsml_uS5_D2-typ_fold_subgr"/>
</dbReference>
<reference evidence="7" key="1">
    <citation type="submission" date="2023-08" db="EMBL/GenBank/DDBJ databases">
        <authorList>
            <person name="Chen Y."/>
            <person name="Shah S."/>
            <person name="Dougan E. K."/>
            <person name="Thang M."/>
            <person name="Chan C."/>
        </authorList>
    </citation>
    <scope>NUCLEOTIDE SEQUENCE</scope>
</reference>
<dbReference type="Pfam" id="PF00380">
    <property type="entry name" value="Ribosomal_S9"/>
    <property type="match status" value="1"/>
</dbReference>
<evidence type="ECO:0000313" key="8">
    <source>
        <dbReference type="Proteomes" id="UP001178507"/>
    </source>
</evidence>
<sequence length="337" mass="36840">MAEQVTDSIKGEKVQCFGRKKTSVAVALVRTGSGQVRLNGCPLHTVKPDILRVKVYEPLLLLGKDRCSKVDIRLRVKGGGFTGQIYALRQAIAKGIVAYYQKYIDEASKKEIKDILMAYDRSLIVADPRRCEPKKGSTLVWDWIESCRAASLAAQSTEHGKCHDADSMAAVLNELVTNCDYQGLKAALADMKKEGVDLAEEVTSHEFGRRGARSPLHAAAVRGRAELLQLLLSTKADPNASDDAGTTCLHFASDLGHSRVACYLLQAGGDPSRRNGFGSRPTDKLVSNNWDSEDVLEGKEQIRRLIGGEQIPFQLLREEPEAPDKTVTSPSHRRGGA</sequence>
<comment type="similarity">
    <text evidence="1 5">Belongs to the universal ribosomal protein uS9 family.</text>
</comment>
<dbReference type="SUPFAM" id="SSF48403">
    <property type="entry name" value="Ankyrin repeat"/>
    <property type="match status" value="1"/>
</dbReference>
<evidence type="ECO:0000256" key="2">
    <source>
        <dbReference type="ARBA" id="ARBA00022980"/>
    </source>
</evidence>
<keyword evidence="4" id="KW-0040">ANK repeat</keyword>
<dbReference type="Proteomes" id="UP001178507">
    <property type="component" value="Unassembled WGS sequence"/>
</dbReference>
<dbReference type="SUPFAM" id="SSF54211">
    <property type="entry name" value="Ribosomal protein S5 domain 2-like"/>
    <property type="match status" value="1"/>
</dbReference>
<dbReference type="GO" id="GO:0003723">
    <property type="term" value="F:RNA binding"/>
    <property type="evidence" value="ECO:0007669"/>
    <property type="project" value="TreeGrafter"/>
</dbReference>
<evidence type="ECO:0000256" key="3">
    <source>
        <dbReference type="ARBA" id="ARBA00023274"/>
    </source>
</evidence>
<dbReference type="GO" id="GO:0003735">
    <property type="term" value="F:structural constituent of ribosome"/>
    <property type="evidence" value="ECO:0007669"/>
    <property type="project" value="InterPro"/>
</dbReference>
<dbReference type="PROSITE" id="PS50088">
    <property type="entry name" value="ANK_REPEAT"/>
    <property type="match status" value="2"/>
</dbReference>
<dbReference type="PROSITE" id="PS50297">
    <property type="entry name" value="ANK_REP_REGION"/>
    <property type="match status" value="2"/>
</dbReference>
<dbReference type="InterPro" id="IPR020574">
    <property type="entry name" value="Ribosomal_uS9_CS"/>
</dbReference>
<evidence type="ECO:0000256" key="6">
    <source>
        <dbReference type="SAM" id="MobiDB-lite"/>
    </source>
</evidence>
<dbReference type="GO" id="GO:0000462">
    <property type="term" value="P:maturation of SSU-rRNA from tricistronic rRNA transcript (SSU-rRNA, 5.8S rRNA, LSU-rRNA)"/>
    <property type="evidence" value="ECO:0007669"/>
    <property type="project" value="TreeGrafter"/>
</dbReference>
<dbReference type="GO" id="GO:0006412">
    <property type="term" value="P:translation"/>
    <property type="evidence" value="ECO:0007669"/>
    <property type="project" value="InterPro"/>
</dbReference>
<dbReference type="AlphaFoldDB" id="A0AA36NJN2"/>
<dbReference type="EMBL" id="CAUJNA010003640">
    <property type="protein sequence ID" value="CAJ1406686.1"/>
    <property type="molecule type" value="Genomic_DNA"/>
</dbReference>
<keyword evidence="3 5" id="KW-0687">Ribonucleoprotein</keyword>
<dbReference type="InterPro" id="IPR000754">
    <property type="entry name" value="Ribosomal_uS9"/>
</dbReference>
<dbReference type="InterPro" id="IPR002110">
    <property type="entry name" value="Ankyrin_rpt"/>
</dbReference>
<evidence type="ECO:0000256" key="5">
    <source>
        <dbReference type="RuleBase" id="RU003815"/>
    </source>
</evidence>
<gene>
    <name evidence="7" type="ORF">EVOR1521_LOCUS28580</name>
</gene>
<dbReference type="PROSITE" id="PS00360">
    <property type="entry name" value="RIBOSOMAL_S9"/>
    <property type="match status" value="1"/>
</dbReference>
<name>A0AA36NJN2_9DINO</name>
<dbReference type="Gene3D" id="1.25.40.20">
    <property type="entry name" value="Ankyrin repeat-containing domain"/>
    <property type="match status" value="1"/>
</dbReference>
<accession>A0AA36NJN2</accession>
<dbReference type="PANTHER" id="PTHR21569:SF16">
    <property type="entry name" value="RIBOSOMAL PROTEIN S16"/>
    <property type="match status" value="1"/>
</dbReference>
<keyword evidence="2 5" id="KW-0689">Ribosomal protein</keyword>
<protein>
    <recommendedName>
        <fullName evidence="9">40S ribosomal protein S16</fullName>
    </recommendedName>
</protein>
<dbReference type="Pfam" id="PF13637">
    <property type="entry name" value="Ank_4"/>
    <property type="match status" value="1"/>
</dbReference>
<evidence type="ECO:0000313" key="7">
    <source>
        <dbReference type="EMBL" id="CAJ1406686.1"/>
    </source>
</evidence>
<proteinExistence type="inferred from homology"/>